<accession>A0A919G6M6</accession>
<protein>
    <submittedName>
        <fullName evidence="1">Uncharacterized protein</fullName>
    </submittedName>
</protein>
<evidence type="ECO:0000313" key="2">
    <source>
        <dbReference type="Proteomes" id="UP000617734"/>
    </source>
</evidence>
<proteinExistence type="predicted"/>
<reference evidence="1" key="2">
    <citation type="submission" date="2020-09" db="EMBL/GenBank/DDBJ databases">
        <authorList>
            <person name="Sun Q."/>
            <person name="Ohkuma M."/>
        </authorList>
    </citation>
    <scope>NUCLEOTIDE SEQUENCE</scope>
    <source>
        <strain evidence="1">JCM 4646</strain>
    </source>
</reference>
<organism evidence="1 2">
    <name type="scientific">Kitasatospora indigofera</name>
    <dbReference type="NCBI Taxonomy" id="67307"/>
    <lineage>
        <taxon>Bacteria</taxon>
        <taxon>Bacillati</taxon>
        <taxon>Actinomycetota</taxon>
        <taxon>Actinomycetes</taxon>
        <taxon>Kitasatosporales</taxon>
        <taxon>Streptomycetaceae</taxon>
        <taxon>Kitasatospora</taxon>
    </lineage>
</organism>
<gene>
    <name evidence="1" type="ORF">GCM10018781_56240</name>
</gene>
<dbReference type="RefSeq" id="WP_229927807.1">
    <property type="nucleotide sequence ID" value="NZ_BNBO01000040.1"/>
</dbReference>
<reference evidence="1" key="1">
    <citation type="journal article" date="2014" name="Int. J. Syst. Evol. Microbiol.">
        <title>Complete genome sequence of Corynebacterium casei LMG S-19264T (=DSM 44701T), isolated from a smear-ripened cheese.</title>
        <authorList>
            <consortium name="US DOE Joint Genome Institute (JGI-PGF)"/>
            <person name="Walter F."/>
            <person name="Albersmeier A."/>
            <person name="Kalinowski J."/>
            <person name="Ruckert C."/>
        </authorList>
    </citation>
    <scope>NUCLEOTIDE SEQUENCE</scope>
    <source>
        <strain evidence="1">JCM 4646</strain>
    </source>
</reference>
<dbReference type="GeneID" id="95355976"/>
<dbReference type="AlphaFoldDB" id="A0A919G6M6"/>
<dbReference type="EMBL" id="BNBO01000040">
    <property type="protein sequence ID" value="GHH79067.1"/>
    <property type="molecule type" value="Genomic_DNA"/>
</dbReference>
<sequence>MAINRYGTEARAYWRRRLPKRYAALPDPVAFFTALGEQVEAQVGDLWDQYVIADSAPAEETHEERVARLAQLKARAEHEVLDEMVRLEPEPEAGLDDEDDGLESDEEHEARLAHLEQHTEWVSTTTEGLLDGDLHLSDLDDQQLRHVLDYMTPSFLRLFSTSVDDLRARGRDL</sequence>
<comment type="caution">
    <text evidence="1">The sequence shown here is derived from an EMBL/GenBank/DDBJ whole genome shotgun (WGS) entry which is preliminary data.</text>
</comment>
<name>A0A919G6M6_9ACTN</name>
<evidence type="ECO:0000313" key="1">
    <source>
        <dbReference type="EMBL" id="GHH79067.1"/>
    </source>
</evidence>
<keyword evidence="2" id="KW-1185">Reference proteome</keyword>
<dbReference type="Proteomes" id="UP000617734">
    <property type="component" value="Unassembled WGS sequence"/>
</dbReference>